<sequence>MHKIAEVEIQNDILLANRKLAKKNQRRLDRSNVFAVDFLGAIGSGKTTLIERLIENMDRKVAVIAGDVISKFDAGRFERYGVPVVGLNTGKECHLDAHLVEHALEDLPLEEVDILFIENVGNLICPVDFDLGSHMRVVVVSSTEGDDTVEKHPLIFREADLVVINKADLADAVGADLDKMVEDVKHINPDVRVLKTSLKTGEGVQEIIDAIEDAMAD</sequence>
<dbReference type="GO" id="GO:0016151">
    <property type="term" value="F:nickel cation binding"/>
    <property type="evidence" value="ECO:0007669"/>
    <property type="project" value="InterPro"/>
</dbReference>
<dbReference type="GO" id="GO:0051604">
    <property type="term" value="P:protein maturation"/>
    <property type="evidence" value="ECO:0007669"/>
    <property type="project" value="InterPro"/>
</dbReference>
<comment type="similarity">
    <text evidence="1">Belongs to the SIMIBI class G3E GTPase family. HypB/HupM subfamily.</text>
</comment>
<dbReference type="PANTHER" id="PTHR30134">
    <property type="entry name" value="HYDROGENASE PROTEIN ASSEMBLY PROTEIN, NICKEL CHAPERONE"/>
    <property type="match status" value="1"/>
</dbReference>
<dbReference type="OrthoDB" id="812at2157"/>
<dbReference type="PIRSF" id="PIRSF005624">
    <property type="entry name" value="Ni-bind_GTPase"/>
    <property type="match status" value="1"/>
</dbReference>
<evidence type="ECO:0000259" key="8">
    <source>
        <dbReference type="Pfam" id="PF02492"/>
    </source>
</evidence>
<dbReference type="Gene3D" id="3.40.50.300">
    <property type="entry name" value="P-loop containing nucleotide triphosphate hydrolases"/>
    <property type="match status" value="1"/>
</dbReference>
<dbReference type="HOGENOM" id="CLU_056148_0_1_2"/>
<dbReference type="InterPro" id="IPR004392">
    <property type="entry name" value="Hyd_mat_HypB"/>
</dbReference>
<dbReference type="GO" id="GO:0003924">
    <property type="term" value="F:GTPase activity"/>
    <property type="evidence" value="ECO:0007669"/>
    <property type="project" value="InterPro"/>
</dbReference>
<dbReference type="PaxDb" id="79929-MTBMA_c11780"/>
<dbReference type="Pfam" id="PF02492">
    <property type="entry name" value="cobW"/>
    <property type="match status" value="1"/>
</dbReference>
<gene>
    <name evidence="9" type="primary">hypB</name>
    <name evidence="9" type="ordered locus">MTBMA_c11780</name>
</gene>
<name>D9PX22_METTM</name>
<protein>
    <submittedName>
        <fullName evidence="9">Hydrogenase maturation factor HypB</fullName>
    </submittedName>
</protein>
<evidence type="ECO:0000256" key="1">
    <source>
        <dbReference type="ARBA" id="ARBA00006211"/>
    </source>
</evidence>
<dbReference type="PATRIC" id="fig|79929.8.peg.1146"/>
<dbReference type="GeneID" id="92393786"/>
<dbReference type="SUPFAM" id="SSF52540">
    <property type="entry name" value="P-loop containing nucleoside triphosphate hydrolases"/>
    <property type="match status" value="1"/>
</dbReference>
<dbReference type="PANTHER" id="PTHR30134:SF2">
    <property type="entry name" value="HYDROGENASE MATURATION FACTOR HYPB"/>
    <property type="match status" value="1"/>
</dbReference>
<dbReference type="EMBL" id="CP001710">
    <property type="protein sequence ID" value="ADL58770.1"/>
    <property type="molecule type" value="Genomic_DNA"/>
</dbReference>
<dbReference type="Proteomes" id="UP000000345">
    <property type="component" value="Chromosome"/>
</dbReference>
<evidence type="ECO:0000256" key="2">
    <source>
        <dbReference type="ARBA" id="ARBA00022596"/>
    </source>
</evidence>
<keyword evidence="6" id="KW-0862">Zinc</keyword>
<keyword evidence="4" id="KW-0547">Nucleotide-binding</keyword>
<dbReference type="STRING" id="79929.MTBMA_c11780"/>
<keyword evidence="2" id="KW-0533">Nickel</keyword>
<evidence type="ECO:0000313" key="10">
    <source>
        <dbReference type="Proteomes" id="UP000000345"/>
    </source>
</evidence>
<proteinExistence type="inferred from homology"/>
<organism evidence="9 10">
    <name type="scientific">Methanothermobacter marburgensis (strain ATCC BAA-927 / DSM 2133 / JCM 14651 / NBRC 100331 / OCM 82 / Marburg)</name>
    <name type="common">Methanobacterium thermoautotrophicum</name>
    <dbReference type="NCBI Taxonomy" id="79929"/>
    <lineage>
        <taxon>Archaea</taxon>
        <taxon>Methanobacteriati</taxon>
        <taxon>Methanobacteriota</taxon>
        <taxon>Methanomada group</taxon>
        <taxon>Methanobacteria</taxon>
        <taxon>Methanobacteriales</taxon>
        <taxon>Methanobacteriaceae</taxon>
        <taxon>Methanothermobacter</taxon>
    </lineage>
</organism>
<dbReference type="RefSeq" id="WP_013295992.1">
    <property type="nucleotide sequence ID" value="NC_014408.1"/>
</dbReference>
<dbReference type="GO" id="GO:0005525">
    <property type="term" value="F:GTP binding"/>
    <property type="evidence" value="ECO:0007669"/>
    <property type="project" value="UniProtKB-KW"/>
</dbReference>
<evidence type="ECO:0000256" key="6">
    <source>
        <dbReference type="ARBA" id="ARBA00022833"/>
    </source>
</evidence>
<evidence type="ECO:0000256" key="7">
    <source>
        <dbReference type="ARBA" id="ARBA00023134"/>
    </source>
</evidence>
<evidence type="ECO:0000256" key="5">
    <source>
        <dbReference type="ARBA" id="ARBA00022801"/>
    </source>
</evidence>
<dbReference type="InterPro" id="IPR027417">
    <property type="entry name" value="P-loop_NTPase"/>
</dbReference>
<reference key="1">
    <citation type="submission" date="2009-08" db="EMBL/GenBank/DDBJ databases">
        <title>The genome sequence of Methanothermobacter marburgensis.</title>
        <authorList>
            <person name="Kaster A."/>
            <person name="Seedorf H."/>
            <person name="Goenrich M."/>
            <person name="Wiezer A."/>
            <person name="Liesegang H."/>
            <person name="Thauer R."/>
            <person name="Gottschalk G."/>
        </authorList>
    </citation>
    <scope>NUCLEOTIDE SEQUENCE</scope>
    <source>
        <strain>Marburg</strain>
    </source>
</reference>
<evidence type="ECO:0000313" key="9">
    <source>
        <dbReference type="EMBL" id="ADL58770.1"/>
    </source>
</evidence>
<dbReference type="AlphaFoldDB" id="D9PX22"/>
<accession>D9PX22</accession>
<dbReference type="KEGG" id="mmg:MTBMA_c11780"/>
<feature type="domain" description="CobW/HypB/UreG nucleotide-binding" evidence="8">
    <location>
        <begin position="40"/>
        <end position="194"/>
    </location>
</feature>
<keyword evidence="3" id="KW-0479">Metal-binding</keyword>
<evidence type="ECO:0000256" key="4">
    <source>
        <dbReference type="ARBA" id="ARBA00022741"/>
    </source>
</evidence>
<keyword evidence="10" id="KW-1185">Reference proteome</keyword>
<dbReference type="GO" id="GO:0008270">
    <property type="term" value="F:zinc ion binding"/>
    <property type="evidence" value="ECO:0007669"/>
    <property type="project" value="TreeGrafter"/>
</dbReference>
<dbReference type="NCBIfam" id="TIGR00073">
    <property type="entry name" value="hypB"/>
    <property type="match status" value="1"/>
</dbReference>
<keyword evidence="7" id="KW-0342">GTP-binding</keyword>
<evidence type="ECO:0000256" key="3">
    <source>
        <dbReference type="ARBA" id="ARBA00022723"/>
    </source>
</evidence>
<dbReference type="InterPro" id="IPR003495">
    <property type="entry name" value="CobW/HypB/UreG_nucleotide-bd"/>
</dbReference>
<keyword evidence="5" id="KW-0378">Hydrolase</keyword>
<dbReference type="GeneID" id="9704886"/>
<reference evidence="9 10" key="2">
    <citation type="journal article" date="2010" name="J. Bacteriol.">
        <title>Complete genome sequence of Methanothermobacter marburgensis, a methanoarchaeon model organism.</title>
        <authorList>
            <person name="Liesegang H."/>
            <person name="Kaster A.K."/>
            <person name="Wiezer A."/>
            <person name="Goenrich M."/>
            <person name="Wollherr A."/>
            <person name="Seedorf H."/>
            <person name="Gottschalk G."/>
            <person name="Thauer R.K."/>
        </authorList>
    </citation>
    <scope>NUCLEOTIDE SEQUENCE [LARGE SCALE GENOMIC DNA]</scope>
    <source>
        <strain evidence="10">ATCC BAA-927 / DSM 2133 / JCM 14651 / NBRC 100331 / OCM 82 / Marburg</strain>
    </source>
</reference>